<protein>
    <submittedName>
        <fullName evidence="1">Uncharacterized protein</fullName>
    </submittedName>
</protein>
<proteinExistence type="predicted"/>
<name>A0A2S0HX46_9FLAO</name>
<sequence>MFYTPDLPLTLTPQEYPQKFEFELQRYINEYYGDRYEFIMNLLNRLEEVYLYTLLGEEGSEVGPIRAKEIQDAENEIGHPHKFANMQQRKIDFLKSELAKIKDENVQPLQLGINGCLKMTKTETVELIRALDSASCLNVNLKTMYEIFGLMIGEKIDGDKISAKVKERHNTLFIDRLKTSFHDIFLKS</sequence>
<gene>
    <name evidence="1" type="ORF">C5O00_08595</name>
</gene>
<accession>A0A2S0HX46</accession>
<dbReference type="Proteomes" id="UP000238442">
    <property type="component" value="Chromosome"/>
</dbReference>
<dbReference type="RefSeq" id="WP_105216470.1">
    <property type="nucleotide sequence ID" value="NZ_CP027062.1"/>
</dbReference>
<evidence type="ECO:0000313" key="2">
    <source>
        <dbReference type="Proteomes" id="UP000238442"/>
    </source>
</evidence>
<keyword evidence="2" id="KW-1185">Reference proteome</keyword>
<evidence type="ECO:0000313" key="1">
    <source>
        <dbReference type="EMBL" id="AVI51229.1"/>
    </source>
</evidence>
<dbReference type="OrthoDB" id="9879582at2"/>
<dbReference type="AlphaFoldDB" id="A0A2S0HX46"/>
<dbReference type="KEGG" id="aue:C5O00_08595"/>
<organism evidence="1 2">
    <name type="scientific">Pukyongia salina</name>
    <dbReference type="NCBI Taxonomy" id="2094025"/>
    <lineage>
        <taxon>Bacteria</taxon>
        <taxon>Pseudomonadati</taxon>
        <taxon>Bacteroidota</taxon>
        <taxon>Flavobacteriia</taxon>
        <taxon>Flavobacteriales</taxon>
        <taxon>Flavobacteriaceae</taxon>
        <taxon>Pukyongia</taxon>
    </lineage>
</organism>
<reference evidence="1 2" key="1">
    <citation type="submission" date="2018-02" db="EMBL/GenBank/DDBJ databases">
        <title>Genomic analysis of the strain RR4-38 isolated from a seawater recirculating aquaculture system.</title>
        <authorList>
            <person name="Kim Y.-S."/>
            <person name="Jang Y.H."/>
            <person name="Kim K.-H."/>
        </authorList>
    </citation>
    <scope>NUCLEOTIDE SEQUENCE [LARGE SCALE GENOMIC DNA]</scope>
    <source>
        <strain evidence="1 2">RR4-38</strain>
    </source>
</reference>
<dbReference type="EMBL" id="CP027062">
    <property type="protein sequence ID" value="AVI51229.1"/>
    <property type="molecule type" value="Genomic_DNA"/>
</dbReference>